<keyword evidence="10" id="KW-1185">Reference proteome</keyword>
<evidence type="ECO:0000313" key="10">
    <source>
        <dbReference type="Proteomes" id="UP001172083"/>
    </source>
</evidence>
<protein>
    <submittedName>
        <fullName evidence="9">TonB-dependent receptor</fullName>
    </submittedName>
</protein>
<comment type="subcellular location">
    <subcellularLocation>
        <location evidence="1 7">Cell outer membrane</location>
        <topology evidence="1 7">Multi-pass membrane protein</topology>
    </subcellularLocation>
</comment>
<evidence type="ECO:0000256" key="7">
    <source>
        <dbReference type="PROSITE-ProRule" id="PRU01360"/>
    </source>
</evidence>
<dbReference type="EMBL" id="JAUJEB010000003">
    <property type="protein sequence ID" value="MDN5213640.1"/>
    <property type="molecule type" value="Genomic_DNA"/>
</dbReference>
<gene>
    <name evidence="9" type="ORF">QQ020_16330</name>
</gene>
<dbReference type="Pfam" id="PF13715">
    <property type="entry name" value="CarbopepD_reg_2"/>
    <property type="match status" value="1"/>
</dbReference>
<evidence type="ECO:0000256" key="5">
    <source>
        <dbReference type="ARBA" id="ARBA00023136"/>
    </source>
</evidence>
<dbReference type="InterPro" id="IPR012910">
    <property type="entry name" value="Plug_dom"/>
</dbReference>
<evidence type="ECO:0000259" key="8">
    <source>
        <dbReference type="Pfam" id="PF07715"/>
    </source>
</evidence>
<keyword evidence="9" id="KW-0675">Receptor</keyword>
<dbReference type="InterPro" id="IPR008969">
    <property type="entry name" value="CarboxyPept-like_regulatory"/>
</dbReference>
<sequence length="1090" mass="120900">MKYKILQQIYVMSKYNLYGLIIQGLLTGMLFAEPSKAQKSLEDVPISISLDGVSIHDTFAEIEERTGFSFYYRKSILKDKPKLSGTFENSSLKSLLKLISKETALKFKRVNSNIFVNEIEGRKKSKSEVVEDFVFDVAVKGAVTDENGLALPGVNVLIKNSSLGVITDSDGNYAINVPDEESILVFSYIGYLTEEIRVGDQSVINMQLVPDVSLLEEIVVVAYGEQKKSAVTASVSTIKSEELMGVTVPDVSSMIQGKAAGVQVSASSGAPGAQPDILVRGMASLNGSIVPLWVVDGVIQHTTPIVNPNDVESISILKDASATSLYGSRGANGVIIVTTKRGEAGTSKISFTSKVGFNQFNDGNFKVMNSQQFYDYHTQLGTTQPWFTQDVLNRDYDWIEGGTQTGIVQDYTASYSMGNEKLNLYLTGGFYDETGTIKGADFERLTFRMNLDYAPSKRLTLKPKLAFSFDERFRGEHPRYELYLNLPWDLPFDGDGNPVNAQTSQDWIGRDSRNYFYDLQWNYGTSNEFNMSANGDFEVAITDELSFVSTNNFTLLQSRTFDYTDPQSTGGEATNGSINNYRARRLTRLFTEMLRYRRSFGEHSVTALAGYEYNDYEFENLSATGEGIIPGGDILDIASKPANIGGFKNEYALQSIFLSADYAYGNRYYGKASVRRDGASNFGPEDRYGMFFALGGGWNIHNEDFFDSNVFNELKLRVSYGSVGNRPSSLYPYQGTYGVNQQYDGVPAAVLSQFGNPDLTWEKSFETNIAIDTRLFKRVDATFEYYNKNTSDLLYFVDLPSTSGFQGFWENVGGLKNTGFEVALSGDVFRTADFVWNLGFNIGINNNEITELFDGQTEIPRGSKIFKVGEDLNTWYLRKWIGVDPDSGNPLWERIDEATGEVTETSDYNQATLQPVGSGTADFIGGASSLLRYKGISLTANVSFAQGGLVYNSSRELFDSDGFYITFNQQIFADGWKRWENPGDVATHPRAISGGNNNSNKPSSRYLEDGSFIRLRNVTLAYDLSESLLDPIGLSAARIYFSGDNLLTFTDYSGLDPEARIVDGGGEIAGRSSLQYPVPKRFVFGLNFSF</sequence>
<dbReference type="PROSITE" id="PS52016">
    <property type="entry name" value="TONB_DEPENDENT_REC_3"/>
    <property type="match status" value="1"/>
</dbReference>
<evidence type="ECO:0000256" key="6">
    <source>
        <dbReference type="ARBA" id="ARBA00023237"/>
    </source>
</evidence>
<dbReference type="RefSeq" id="WP_346758977.1">
    <property type="nucleotide sequence ID" value="NZ_JAUJEB010000003.1"/>
</dbReference>
<comment type="similarity">
    <text evidence="7">Belongs to the TonB-dependent receptor family.</text>
</comment>
<evidence type="ECO:0000256" key="2">
    <source>
        <dbReference type="ARBA" id="ARBA00022448"/>
    </source>
</evidence>
<dbReference type="SUPFAM" id="SSF56935">
    <property type="entry name" value="Porins"/>
    <property type="match status" value="1"/>
</dbReference>
<dbReference type="InterPro" id="IPR037066">
    <property type="entry name" value="Plug_dom_sf"/>
</dbReference>
<dbReference type="InterPro" id="IPR036942">
    <property type="entry name" value="Beta-barrel_TonB_sf"/>
</dbReference>
<dbReference type="Gene3D" id="2.170.130.10">
    <property type="entry name" value="TonB-dependent receptor, plug domain"/>
    <property type="match status" value="1"/>
</dbReference>
<evidence type="ECO:0000256" key="4">
    <source>
        <dbReference type="ARBA" id="ARBA00022692"/>
    </source>
</evidence>
<keyword evidence="6 7" id="KW-0998">Cell outer membrane</keyword>
<dbReference type="InterPro" id="IPR023997">
    <property type="entry name" value="TonB-dep_OMP_SusC/RagA_CS"/>
</dbReference>
<evidence type="ECO:0000256" key="3">
    <source>
        <dbReference type="ARBA" id="ARBA00022452"/>
    </source>
</evidence>
<keyword evidence="4 7" id="KW-0812">Transmembrane</keyword>
<dbReference type="Gene3D" id="2.40.170.20">
    <property type="entry name" value="TonB-dependent receptor, beta-barrel domain"/>
    <property type="match status" value="1"/>
</dbReference>
<reference evidence="9" key="1">
    <citation type="submission" date="2023-06" db="EMBL/GenBank/DDBJ databases">
        <title>Genomic of Agaribacillus aureum.</title>
        <authorList>
            <person name="Wang G."/>
        </authorList>
    </citation>
    <scope>NUCLEOTIDE SEQUENCE</scope>
    <source>
        <strain evidence="9">BMA12</strain>
    </source>
</reference>
<feature type="domain" description="TonB-dependent receptor plug" evidence="8">
    <location>
        <begin position="228"/>
        <end position="334"/>
    </location>
</feature>
<dbReference type="Pfam" id="PF07715">
    <property type="entry name" value="Plug"/>
    <property type="match status" value="1"/>
</dbReference>
<evidence type="ECO:0000256" key="1">
    <source>
        <dbReference type="ARBA" id="ARBA00004571"/>
    </source>
</evidence>
<dbReference type="SUPFAM" id="SSF49464">
    <property type="entry name" value="Carboxypeptidase regulatory domain-like"/>
    <property type="match status" value="1"/>
</dbReference>
<dbReference type="Proteomes" id="UP001172083">
    <property type="component" value="Unassembled WGS sequence"/>
</dbReference>
<evidence type="ECO:0000313" key="9">
    <source>
        <dbReference type="EMBL" id="MDN5213640.1"/>
    </source>
</evidence>
<organism evidence="9 10">
    <name type="scientific">Agaribacillus aureus</name>
    <dbReference type="NCBI Taxonomy" id="3051825"/>
    <lineage>
        <taxon>Bacteria</taxon>
        <taxon>Pseudomonadati</taxon>
        <taxon>Bacteroidota</taxon>
        <taxon>Cytophagia</taxon>
        <taxon>Cytophagales</taxon>
        <taxon>Splendidivirgaceae</taxon>
        <taxon>Agaribacillus</taxon>
    </lineage>
</organism>
<dbReference type="InterPro" id="IPR023996">
    <property type="entry name" value="TonB-dep_OMP_SusC/RagA"/>
</dbReference>
<dbReference type="NCBIfam" id="TIGR04056">
    <property type="entry name" value="OMP_RagA_SusC"/>
    <property type="match status" value="1"/>
</dbReference>
<comment type="caution">
    <text evidence="9">The sequence shown here is derived from an EMBL/GenBank/DDBJ whole genome shotgun (WGS) entry which is preliminary data.</text>
</comment>
<dbReference type="NCBIfam" id="TIGR04057">
    <property type="entry name" value="SusC_RagA_signa"/>
    <property type="match status" value="1"/>
</dbReference>
<dbReference type="InterPro" id="IPR039426">
    <property type="entry name" value="TonB-dep_rcpt-like"/>
</dbReference>
<dbReference type="Gene3D" id="2.60.40.1120">
    <property type="entry name" value="Carboxypeptidase-like, regulatory domain"/>
    <property type="match status" value="1"/>
</dbReference>
<name>A0ABT8L7A5_9BACT</name>
<accession>A0ABT8L7A5</accession>
<keyword evidence="5 7" id="KW-0472">Membrane</keyword>
<keyword evidence="2 7" id="KW-0813">Transport</keyword>
<dbReference type="Gene3D" id="3.55.50.30">
    <property type="match status" value="1"/>
</dbReference>
<proteinExistence type="inferred from homology"/>
<keyword evidence="3 7" id="KW-1134">Transmembrane beta strand</keyword>